<protein>
    <recommendedName>
        <fullName evidence="4">Reverse transcriptase domain-containing protein</fullName>
    </recommendedName>
</protein>
<evidence type="ECO:0000313" key="2">
    <source>
        <dbReference type="EnsemblMetazoa" id="CapteP81065"/>
    </source>
</evidence>
<evidence type="ECO:0000313" key="3">
    <source>
        <dbReference type="Proteomes" id="UP000014760"/>
    </source>
</evidence>
<keyword evidence="3" id="KW-1185">Reference proteome</keyword>
<reference evidence="3" key="1">
    <citation type="submission" date="2012-12" db="EMBL/GenBank/DDBJ databases">
        <authorList>
            <person name="Hellsten U."/>
            <person name="Grimwood J."/>
            <person name="Chapman J.A."/>
            <person name="Shapiro H."/>
            <person name="Aerts A."/>
            <person name="Otillar R.P."/>
            <person name="Terry A.Y."/>
            <person name="Boore J.L."/>
            <person name="Simakov O."/>
            <person name="Marletaz F."/>
            <person name="Cho S.-J."/>
            <person name="Edsinger-Gonzales E."/>
            <person name="Havlak P."/>
            <person name="Kuo D.-H."/>
            <person name="Larsson T."/>
            <person name="Lv J."/>
            <person name="Arendt D."/>
            <person name="Savage R."/>
            <person name="Osoegawa K."/>
            <person name="de Jong P."/>
            <person name="Lindberg D.R."/>
            <person name="Seaver E.C."/>
            <person name="Weisblat D.A."/>
            <person name="Putnam N.H."/>
            <person name="Grigoriev I.V."/>
            <person name="Rokhsar D.S."/>
        </authorList>
    </citation>
    <scope>NUCLEOTIDE SEQUENCE</scope>
    <source>
        <strain evidence="3">I ESC-2004</strain>
    </source>
</reference>
<dbReference type="OrthoDB" id="445826at2759"/>
<dbReference type="EnsemblMetazoa" id="CapteT81065">
    <property type="protein sequence ID" value="CapteP81065"/>
    <property type="gene ID" value="CapteG81065"/>
</dbReference>
<organism evidence="1">
    <name type="scientific">Capitella teleta</name>
    <name type="common">Polychaete worm</name>
    <dbReference type="NCBI Taxonomy" id="283909"/>
    <lineage>
        <taxon>Eukaryota</taxon>
        <taxon>Metazoa</taxon>
        <taxon>Spiralia</taxon>
        <taxon>Lophotrochozoa</taxon>
        <taxon>Annelida</taxon>
        <taxon>Polychaeta</taxon>
        <taxon>Sedentaria</taxon>
        <taxon>Scolecida</taxon>
        <taxon>Capitellidae</taxon>
        <taxon>Capitella</taxon>
    </lineage>
</organism>
<dbReference type="PANTHER" id="PTHR19446">
    <property type="entry name" value="REVERSE TRANSCRIPTASES"/>
    <property type="match status" value="1"/>
</dbReference>
<dbReference type="OMA" id="ICRGVFR"/>
<name>R7VIY5_CAPTE</name>
<sequence>PITQTDIDQIIRKLKPKHSTGHDDINTILIKTLHRELCQPLTLIINQMIATSIFPNSLKIAKIKPLYKKGNRHLCENYRPISLLPAISKILEKTILKQL</sequence>
<dbReference type="EMBL" id="KB291823">
    <property type="protein sequence ID" value="ELU18594.1"/>
    <property type="molecule type" value="Genomic_DNA"/>
</dbReference>
<dbReference type="AlphaFoldDB" id="R7VIY5"/>
<feature type="non-terminal residue" evidence="1">
    <location>
        <position position="99"/>
    </location>
</feature>
<reference evidence="2" key="3">
    <citation type="submission" date="2015-06" db="UniProtKB">
        <authorList>
            <consortium name="EnsemblMetazoa"/>
        </authorList>
    </citation>
    <scope>IDENTIFICATION</scope>
</reference>
<evidence type="ECO:0008006" key="4">
    <source>
        <dbReference type="Google" id="ProtNLM"/>
    </source>
</evidence>
<proteinExistence type="predicted"/>
<evidence type="ECO:0000313" key="1">
    <source>
        <dbReference type="EMBL" id="ELU18594.1"/>
    </source>
</evidence>
<dbReference type="HOGENOM" id="CLU_118269_2_1_1"/>
<dbReference type="EMBL" id="AMQN01034719">
    <property type="status" value="NOT_ANNOTATED_CDS"/>
    <property type="molecule type" value="Genomic_DNA"/>
</dbReference>
<gene>
    <name evidence="1" type="ORF">CAPTEDRAFT_81065</name>
</gene>
<accession>R7VIY5</accession>
<feature type="non-terminal residue" evidence="1">
    <location>
        <position position="1"/>
    </location>
</feature>
<dbReference type="Proteomes" id="UP000014760">
    <property type="component" value="Unassembled WGS sequence"/>
</dbReference>
<reference evidence="1 3" key="2">
    <citation type="journal article" date="2013" name="Nature">
        <title>Insights into bilaterian evolution from three spiralian genomes.</title>
        <authorList>
            <person name="Simakov O."/>
            <person name="Marletaz F."/>
            <person name="Cho S.J."/>
            <person name="Edsinger-Gonzales E."/>
            <person name="Havlak P."/>
            <person name="Hellsten U."/>
            <person name="Kuo D.H."/>
            <person name="Larsson T."/>
            <person name="Lv J."/>
            <person name="Arendt D."/>
            <person name="Savage R."/>
            <person name="Osoegawa K."/>
            <person name="de Jong P."/>
            <person name="Grimwood J."/>
            <person name="Chapman J.A."/>
            <person name="Shapiro H."/>
            <person name="Aerts A."/>
            <person name="Otillar R.P."/>
            <person name="Terry A.Y."/>
            <person name="Boore J.L."/>
            <person name="Grigoriev I.V."/>
            <person name="Lindberg D.R."/>
            <person name="Seaver E.C."/>
            <person name="Weisblat D.A."/>
            <person name="Putnam N.H."/>
            <person name="Rokhsar D.S."/>
        </authorList>
    </citation>
    <scope>NUCLEOTIDE SEQUENCE</scope>
    <source>
        <strain evidence="1 3">I ESC-2004</strain>
    </source>
</reference>